<name>A0ABV2AGN9_9EUKA</name>
<comment type="similarity">
    <text evidence="1">Belongs to the universal ribosomal protein uS17 family.</text>
</comment>
<evidence type="ECO:0000256" key="2">
    <source>
        <dbReference type="ARBA" id="ARBA00022980"/>
    </source>
</evidence>
<evidence type="ECO:0000313" key="4">
    <source>
        <dbReference type="EMBL" id="MES1918639.1"/>
    </source>
</evidence>
<gene>
    <name evidence="4" type="ORF">MHBO_000579</name>
</gene>
<dbReference type="EMBL" id="JBDODL010000098">
    <property type="protein sequence ID" value="MES1918639.1"/>
    <property type="molecule type" value="Genomic_DNA"/>
</dbReference>
<dbReference type="SUPFAM" id="SSF50249">
    <property type="entry name" value="Nucleic acid-binding proteins"/>
    <property type="match status" value="1"/>
</dbReference>
<evidence type="ECO:0000313" key="5">
    <source>
        <dbReference type="Proteomes" id="UP001439008"/>
    </source>
</evidence>
<accession>A0ABV2AGN9</accession>
<dbReference type="InterPro" id="IPR000266">
    <property type="entry name" value="Ribosomal_uS17"/>
</dbReference>
<dbReference type="InterPro" id="IPR012340">
    <property type="entry name" value="NA-bd_OB-fold"/>
</dbReference>
<dbReference type="Gene3D" id="2.40.50.140">
    <property type="entry name" value="Nucleic acid-binding proteins"/>
    <property type="match status" value="1"/>
</dbReference>
<evidence type="ECO:0000256" key="1">
    <source>
        <dbReference type="ARBA" id="ARBA00010254"/>
    </source>
</evidence>
<dbReference type="Proteomes" id="UP001439008">
    <property type="component" value="Unassembled WGS sequence"/>
</dbReference>
<evidence type="ECO:0008006" key="6">
    <source>
        <dbReference type="Google" id="ProtNLM"/>
    </source>
</evidence>
<sequence>MSSFKKLVLSSVGAKNGIKYNIYVNRVKGKNHIRVQKEKQFDLDRLKELKNKYIQVSSNHWMGLVLNNTRPKTIAVLVNHYVKQKFTKMPIKKRRKYHVHDEKNECVPGDVVLFKLGKKRSKSKAFDLVTVVKPAGRMENFLPMTEDDKKVHEKNGEVIQGENTYIRKEDYHDIVMGKDNE</sequence>
<keyword evidence="5" id="KW-1185">Reference proteome</keyword>
<dbReference type="CDD" id="cd00364">
    <property type="entry name" value="Ribosomal_uS17"/>
    <property type="match status" value="1"/>
</dbReference>
<protein>
    <recommendedName>
        <fullName evidence="6">30S ribosomal protein S17, chloroplastic</fullName>
    </recommendedName>
</protein>
<reference evidence="4 5" key="1">
    <citation type="journal article" date="2024" name="BMC Biol.">
        <title>Comparative genomics of Ascetosporea gives new insight into the evolutionary basis for animal parasitism in Rhizaria.</title>
        <authorList>
            <person name="Hiltunen Thoren M."/>
            <person name="Onut-Brannstrom I."/>
            <person name="Alfjorden A."/>
            <person name="Peckova H."/>
            <person name="Swords F."/>
            <person name="Hooper C."/>
            <person name="Holzer A.S."/>
            <person name="Bass D."/>
            <person name="Burki F."/>
        </authorList>
    </citation>
    <scope>NUCLEOTIDE SEQUENCE [LARGE SCALE GENOMIC DNA]</scope>
    <source>
        <strain evidence="4">20-A016</strain>
    </source>
</reference>
<evidence type="ECO:0000256" key="3">
    <source>
        <dbReference type="ARBA" id="ARBA00023274"/>
    </source>
</evidence>
<proteinExistence type="inferred from homology"/>
<organism evidence="4 5">
    <name type="scientific">Bonamia ostreae</name>
    <dbReference type="NCBI Taxonomy" id="126728"/>
    <lineage>
        <taxon>Eukaryota</taxon>
        <taxon>Sar</taxon>
        <taxon>Rhizaria</taxon>
        <taxon>Endomyxa</taxon>
        <taxon>Ascetosporea</taxon>
        <taxon>Haplosporida</taxon>
        <taxon>Bonamia</taxon>
    </lineage>
</organism>
<comment type="caution">
    <text evidence="4">The sequence shown here is derived from an EMBL/GenBank/DDBJ whole genome shotgun (WGS) entry which is preliminary data.</text>
</comment>
<keyword evidence="2" id="KW-0689">Ribosomal protein</keyword>
<dbReference type="Pfam" id="PF00366">
    <property type="entry name" value="Ribosomal_S17"/>
    <property type="match status" value="1"/>
</dbReference>
<keyword evidence="3" id="KW-0687">Ribonucleoprotein</keyword>